<feature type="compositionally biased region" description="Low complexity" evidence="1">
    <location>
        <begin position="73"/>
        <end position="84"/>
    </location>
</feature>
<evidence type="ECO:0000256" key="2">
    <source>
        <dbReference type="SAM" id="SignalP"/>
    </source>
</evidence>
<evidence type="ECO:0000256" key="1">
    <source>
        <dbReference type="SAM" id="MobiDB-lite"/>
    </source>
</evidence>
<protein>
    <recommendedName>
        <fullName evidence="4">Phytosulfokine-beta</fullName>
    </recommendedName>
</protein>
<feature type="signal peptide" evidence="2">
    <location>
        <begin position="1"/>
        <end position="24"/>
    </location>
</feature>
<feature type="region of interest" description="Disordered" evidence="1">
    <location>
        <begin position="71"/>
        <end position="153"/>
    </location>
</feature>
<dbReference type="AlphaFoldDB" id="A0A2N9FWC4"/>
<dbReference type="PANTHER" id="PTHR33743">
    <property type="entry name" value="PROTEIN GOLVEN 6-RELATED"/>
    <property type="match status" value="1"/>
</dbReference>
<feature type="compositionally biased region" description="Basic and acidic residues" evidence="1">
    <location>
        <begin position="85"/>
        <end position="98"/>
    </location>
</feature>
<keyword evidence="2" id="KW-0732">Signal</keyword>
<organism evidence="3">
    <name type="scientific">Fagus sylvatica</name>
    <name type="common">Beechnut</name>
    <dbReference type="NCBI Taxonomy" id="28930"/>
    <lineage>
        <taxon>Eukaryota</taxon>
        <taxon>Viridiplantae</taxon>
        <taxon>Streptophyta</taxon>
        <taxon>Embryophyta</taxon>
        <taxon>Tracheophyta</taxon>
        <taxon>Spermatophyta</taxon>
        <taxon>Magnoliopsida</taxon>
        <taxon>eudicotyledons</taxon>
        <taxon>Gunneridae</taxon>
        <taxon>Pentapetalae</taxon>
        <taxon>rosids</taxon>
        <taxon>fabids</taxon>
        <taxon>Fagales</taxon>
        <taxon>Fagaceae</taxon>
        <taxon>Fagus</taxon>
    </lineage>
</organism>
<dbReference type="EMBL" id="OIVN01001224">
    <property type="protein sequence ID" value="SPC91445.1"/>
    <property type="molecule type" value="Genomic_DNA"/>
</dbReference>
<dbReference type="PANTHER" id="PTHR33743:SF19">
    <property type="entry name" value="PROTEIN GOLVEN 6"/>
    <property type="match status" value="1"/>
</dbReference>
<feature type="compositionally biased region" description="Basic and acidic residues" evidence="1">
    <location>
        <begin position="124"/>
        <end position="133"/>
    </location>
</feature>
<reference evidence="3" key="1">
    <citation type="submission" date="2018-02" db="EMBL/GenBank/DDBJ databases">
        <authorList>
            <person name="Cohen D.B."/>
            <person name="Kent A.D."/>
        </authorList>
    </citation>
    <scope>NUCLEOTIDE SEQUENCE</scope>
</reference>
<name>A0A2N9FWC4_FAGSY</name>
<accession>A0A2N9FWC4</accession>
<proteinExistence type="predicted"/>
<dbReference type="InterPro" id="IPR049306">
    <property type="entry name" value="GLV1-2"/>
</dbReference>
<dbReference type="Pfam" id="PF21529">
    <property type="entry name" value="GLV1-2"/>
    <property type="match status" value="1"/>
</dbReference>
<gene>
    <name evidence="3" type="ORF">FSB_LOCUS19327</name>
</gene>
<evidence type="ECO:0000313" key="3">
    <source>
        <dbReference type="EMBL" id="SPC91445.1"/>
    </source>
</evidence>
<feature type="chain" id="PRO_5014744291" description="Phytosulfokine-beta" evidence="2">
    <location>
        <begin position="25"/>
        <end position="153"/>
    </location>
</feature>
<evidence type="ECO:0008006" key="4">
    <source>
        <dbReference type="Google" id="ProtNLM"/>
    </source>
</evidence>
<sequence length="153" mass="16886">MYPMRPYLAVSLLLLSLLLSEVQGIRLDKTFMSVGQQKVHEEGSALTKNTGSVHQEVILCKDGKCSGKNRKLITTTISTTSTTSKNEKNEGNKDDPTKSKGKSGNGELGEEESFKVKGRPTSEISHDQEHFPDVIDLAEMDYSPAKRKPPIHN</sequence>